<keyword evidence="1" id="KW-1133">Transmembrane helix</keyword>
<dbReference type="Pfam" id="PF19529">
    <property type="entry name" value="DUF6057"/>
    <property type="match status" value="1"/>
</dbReference>
<feature type="transmembrane region" description="Helical" evidence="1">
    <location>
        <begin position="140"/>
        <end position="162"/>
    </location>
</feature>
<dbReference type="STRING" id="1433126.BN938_1660"/>
<feature type="transmembrane region" description="Helical" evidence="1">
    <location>
        <begin position="169"/>
        <end position="187"/>
    </location>
</feature>
<dbReference type="EMBL" id="HG934468">
    <property type="protein sequence ID" value="CDN31740.1"/>
    <property type="molecule type" value="Genomic_DNA"/>
</dbReference>
<dbReference type="KEGG" id="rbc:BN938_1660"/>
<keyword evidence="1" id="KW-0812">Transmembrane</keyword>
<evidence type="ECO:0000256" key="1">
    <source>
        <dbReference type="SAM" id="Phobius"/>
    </source>
</evidence>
<feature type="transmembrane region" description="Helical" evidence="1">
    <location>
        <begin position="100"/>
        <end position="128"/>
    </location>
</feature>
<feature type="transmembrane region" description="Helical" evidence="1">
    <location>
        <begin position="64"/>
        <end position="88"/>
    </location>
</feature>
<keyword evidence="1" id="KW-0472">Membrane</keyword>
<sequence>MRLLLRIAFFTFSFLYLLLWCEPVLTFNEGLRIFTYDTQSLSNAFGKAGGVLVYGGDFISQFFYYPWVGVAIVSCLLSAIAFITGRLYAGKSSLQYLPSLLLLLVITRIYAPVELLLGVAITLGALLVVERVKHKQVAGAILVVIISFISSGFALIFIAVLLVSNVRNFIPAVAYLLTMVVAYTVLYPNQSLWQILFANTDYAKVNYFFAALPATIVLLPLTRKYFVGSVNLLVDSSLLVAAMASVVIFTPLDSPSRALLRMDFYAQTFRWQKIIETAHKQQQLSRQHTFYLMLALNQTRQIGDKLFHYKQLWDSGSLYEGFNDNVQSLLAAGEMYYAIGCDNYAYRMSMEASVINNRAMVARTAKRMAYCALEGGDMPLYEKHRKLLSKTLYYDKEINKESFIGYRRKLLPGSDNLLGDSHNSFLFFKGLAQANPDNCFVVDYLLCDALLKGRVDLFMENLPLAEKFYPEHLPVHYQEAAVAYALEVDDDELLNRYGTQKVADRYVAYIEALSKNISAAMVEKEFADTFWYYMYKRASKTNVQFSVAPLS</sequence>
<dbReference type="eggNOG" id="ENOG502ZAEB">
    <property type="taxonomic scope" value="Bacteria"/>
</dbReference>
<reference evidence="2 3" key="1">
    <citation type="journal article" date="2015" name="Genome Announc.">
        <title>Complete Genome Sequence of the Novel Leech Symbiont Mucinivorans hirudinis M3T.</title>
        <authorList>
            <person name="Nelson M.C."/>
            <person name="Bomar L."/>
            <person name="Graf J."/>
        </authorList>
    </citation>
    <scope>NUCLEOTIDE SEQUENCE [LARGE SCALE GENOMIC DNA]</scope>
    <source>
        <strain evidence="3">M3</strain>
    </source>
</reference>
<evidence type="ECO:0000313" key="2">
    <source>
        <dbReference type="EMBL" id="CDN31740.1"/>
    </source>
</evidence>
<keyword evidence="3" id="KW-1185">Reference proteome</keyword>
<gene>
    <name evidence="2" type="ORF">BN938_1660</name>
</gene>
<dbReference type="HOGENOM" id="CLU_033046_0_0_10"/>
<protein>
    <recommendedName>
        <fullName evidence="4">Transmembrane protein</fullName>
    </recommendedName>
</protein>
<feature type="transmembrane region" description="Helical" evidence="1">
    <location>
        <begin position="207"/>
        <end position="226"/>
    </location>
</feature>
<dbReference type="InterPro" id="IPR045692">
    <property type="entry name" value="DUF6057"/>
</dbReference>
<evidence type="ECO:0000313" key="3">
    <source>
        <dbReference type="Proteomes" id="UP000027616"/>
    </source>
</evidence>
<proteinExistence type="predicted"/>
<dbReference type="AlphaFoldDB" id="A0A060R8F6"/>
<organism evidence="2 3">
    <name type="scientific">Mucinivorans hirudinis</name>
    <dbReference type="NCBI Taxonomy" id="1433126"/>
    <lineage>
        <taxon>Bacteria</taxon>
        <taxon>Pseudomonadati</taxon>
        <taxon>Bacteroidota</taxon>
        <taxon>Bacteroidia</taxon>
        <taxon>Bacteroidales</taxon>
        <taxon>Rikenellaceae</taxon>
        <taxon>Mucinivorans</taxon>
    </lineage>
</organism>
<evidence type="ECO:0008006" key="4">
    <source>
        <dbReference type="Google" id="ProtNLM"/>
    </source>
</evidence>
<name>A0A060R8F6_9BACT</name>
<feature type="transmembrane region" description="Helical" evidence="1">
    <location>
        <begin position="233"/>
        <end position="252"/>
    </location>
</feature>
<dbReference type="Proteomes" id="UP000027616">
    <property type="component" value="Chromosome I"/>
</dbReference>
<accession>A0A060R8F6</accession>